<keyword evidence="4 10" id="KW-0812">Transmembrane</keyword>
<dbReference type="EMBL" id="AAYH02000049">
    <property type="protein sequence ID" value="EDO52025.1"/>
    <property type="molecule type" value="Genomic_DNA"/>
</dbReference>
<keyword evidence="5" id="KW-0732">Signal</keyword>
<reference evidence="13" key="2">
    <citation type="submission" date="2013-11" db="EMBL/GenBank/DDBJ databases">
        <title>Draft genome sequence of Bacteroides uniformis (ATCC 8492).</title>
        <authorList>
            <person name="Sudarsanam P."/>
            <person name="Ley R."/>
            <person name="Guruge J."/>
            <person name="Turnbaugh P.J."/>
            <person name="Mahowald M."/>
            <person name="Liep D."/>
            <person name="Gordon J."/>
        </authorList>
    </citation>
    <scope>NUCLEOTIDE SEQUENCE</scope>
    <source>
        <strain evidence="13">ATCC 8492</strain>
    </source>
</reference>
<keyword evidence="8 13" id="KW-0675">Receptor</keyword>
<dbReference type="Gene3D" id="2.170.130.10">
    <property type="entry name" value="TonB-dependent receptor, plug domain"/>
    <property type="match status" value="1"/>
</dbReference>
<keyword evidence="6 11" id="KW-0798">TonB box</keyword>
<evidence type="ECO:0000256" key="11">
    <source>
        <dbReference type="RuleBase" id="RU003357"/>
    </source>
</evidence>
<dbReference type="AlphaFoldDB" id="A0ABC9N5M4"/>
<name>A0ABC9N5M4_BACUC</name>
<dbReference type="Gene3D" id="2.40.170.20">
    <property type="entry name" value="TonB-dependent receptor, beta-barrel domain"/>
    <property type="match status" value="1"/>
</dbReference>
<dbReference type="Pfam" id="PF00593">
    <property type="entry name" value="TonB_dep_Rec_b-barrel"/>
    <property type="match status" value="1"/>
</dbReference>
<dbReference type="Proteomes" id="UP000004110">
    <property type="component" value="Unassembled WGS sequence"/>
</dbReference>
<dbReference type="GO" id="GO:0009279">
    <property type="term" value="C:cell outer membrane"/>
    <property type="evidence" value="ECO:0007669"/>
    <property type="project" value="UniProtKB-SubCell"/>
</dbReference>
<dbReference type="InterPro" id="IPR000531">
    <property type="entry name" value="Beta-barrel_TonB"/>
</dbReference>
<keyword evidence="3 10" id="KW-1134">Transmembrane beta strand</keyword>
<accession>A0ABC9N5M4</accession>
<dbReference type="PROSITE" id="PS50026">
    <property type="entry name" value="EGF_3"/>
    <property type="match status" value="1"/>
</dbReference>
<dbReference type="PROSITE" id="PS52016">
    <property type="entry name" value="TONB_DEPENDENT_REC_3"/>
    <property type="match status" value="1"/>
</dbReference>
<evidence type="ECO:0000256" key="6">
    <source>
        <dbReference type="ARBA" id="ARBA00023077"/>
    </source>
</evidence>
<evidence type="ECO:0000256" key="5">
    <source>
        <dbReference type="ARBA" id="ARBA00022729"/>
    </source>
</evidence>
<dbReference type="Pfam" id="PF07715">
    <property type="entry name" value="Plug"/>
    <property type="match status" value="1"/>
</dbReference>
<dbReference type="InterPro" id="IPR039426">
    <property type="entry name" value="TonB-dep_rcpt-like"/>
</dbReference>
<evidence type="ECO:0000256" key="10">
    <source>
        <dbReference type="PROSITE-ProRule" id="PRU01360"/>
    </source>
</evidence>
<dbReference type="PROSITE" id="PS00022">
    <property type="entry name" value="EGF_1"/>
    <property type="match status" value="1"/>
</dbReference>
<comment type="caution">
    <text evidence="13">The sequence shown here is derived from an EMBL/GenBank/DDBJ whole genome shotgun (WGS) entry which is preliminary data.</text>
</comment>
<organism evidence="13 14">
    <name type="scientific">Bacteroides uniformis (strain ATCC 8492 / DSM 6597 / CCUG 4942 / CIP 103695 / JCM 5828 / KCTC 5204 / NCTC 13054 / VPI 0061)</name>
    <dbReference type="NCBI Taxonomy" id="411479"/>
    <lineage>
        <taxon>Bacteria</taxon>
        <taxon>Pseudomonadati</taxon>
        <taxon>Bacteroidota</taxon>
        <taxon>Bacteroidia</taxon>
        <taxon>Bacteroidales</taxon>
        <taxon>Bacteroidaceae</taxon>
        <taxon>Bacteroides</taxon>
    </lineage>
</organism>
<sequence length="724" mass="81448">MLGVSYLCHCSSGRTGRRCTGNESEDLQNKVEKLSIRGKWAVRKWFKIIFIYSMSGRTKVLLVCAVSLGASILRLSAQEVGGDTITGKVHQIEKVTVTARRSPNKVTSAVPIQTMSRQDISQLGIQNMADAVRRFAGANVKDYGGIGGLKTVSIRNMGAAHTAVSYDGVAVSNCQAGQIDIGRFSLDNVSMLSLAIGQSEDLLQSARLYASAGVLGIETEKPHFDDGRNAAFQARVRGGSFGMVSPSLRWWQKLGCRTRVAVDAGYMRADGNYPFTLVNGKYVTEEKRNNSGIYSWQGEATFYHTFKDDSELDVKGYYFYSRRGLPGAVTLYNPLSDETLWDENTFVQARYRKHFSPRWSLQAQAKYNHGWNQYKDEGKEYADGYYRENHRQDEYYISATVLYRPLEALTLSLAQDGVINKLRNSLPECPFPTRYTSISAFNARYRQGWLTATASLVHTATSEHAEKGTVPDDFHRFAPSLSVSMQPWQDESLYFRLMYKSTFRLPTFNDLYYYRLGNRNLRPEKADEYNVGITWSKSGLSVFDYISVTLDGYYNDVTDKIVAFPTTYAWKMANYGKVHAAGVDATLAATVPLTEKIRLIMSGGYTWQKAIDLTDSDAKNYKDQLPYTPLHSGNASAIVETPWVNVGYSAVGVGKRYYLSQNIPENEIEGYLEHTMSLSHEFALGGCRLLLQAEIINLTDEQYDVIKYYPMPGRSWRLTGTFKF</sequence>
<dbReference type="InterPro" id="IPR037066">
    <property type="entry name" value="Plug_dom_sf"/>
</dbReference>
<protein>
    <submittedName>
        <fullName evidence="13">TonB-dependent receptor</fullName>
    </submittedName>
</protein>
<proteinExistence type="inferred from homology"/>
<comment type="similarity">
    <text evidence="10 11">Belongs to the TonB-dependent receptor family.</text>
</comment>
<evidence type="ECO:0000313" key="14">
    <source>
        <dbReference type="Proteomes" id="UP000004110"/>
    </source>
</evidence>
<evidence type="ECO:0000256" key="9">
    <source>
        <dbReference type="ARBA" id="ARBA00023237"/>
    </source>
</evidence>
<dbReference type="SUPFAM" id="SSF56935">
    <property type="entry name" value="Porins"/>
    <property type="match status" value="1"/>
</dbReference>
<dbReference type="InterPro" id="IPR036942">
    <property type="entry name" value="Beta-barrel_TonB_sf"/>
</dbReference>
<evidence type="ECO:0000256" key="1">
    <source>
        <dbReference type="ARBA" id="ARBA00004571"/>
    </source>
</evidence>
<keyword evidence="2 10" id="KW-0813">Transport</keyword>
<dbReference type="PANTHER" id="PTHR30069:SF29">
    <property type="entry name" value="HEMOGLOBIN AND HEMOGLOBIN-HAPTOGLOBIN-BINDING PROTEIN 1-RELATED"/>
    <property type="match status" value="1"/>
</dbReference>
<feature type="domain" description="EGF-like" evidence="12">
    <location>
        <begin position="1"/>
        <end position="20"/>
    </location>
</feature>
<evidence type="ECO:0000256" key="3">
    <source>
        <dbReference type="ARBA" id="ARBA00022452"/>
    </source>
</evidence>
<evidence type="ECO:0000313" key="13">
    <source>
        <dbReference type="EMBL" id="EDO52025.1"/>
    </source>
</evidence>
<keyword evidence="14" id="KW-1185">Reference proteome</keyword>
<keyword evidence="9 10" id="KW-0998">Cell outer membrane</keyword>
<keyword evidence="7 10" id="KW-0472">Membrane</keyword>
<evidence type="ECO:0000256" key="8">
    <source>
        <dbReference type="ARBA" id="ARBA00023170"/>
    </source>
</evidence>
<gene>
    <name evidence="13" type="ORF">BACUNI_04579</name>
</gene>
<evidence type="ECO:0000259" key="12">
    <source>
        <dbReference type="PROSITE" id="PS50026"/>
    </source>
</evidence>
<comment type="subcellular location">
    <subcellularLocation>
        <location evidence="1 10">Cell outer membrane</location>
        <topology evidence="1 10">Multi-pass membrane protein</topology>
    </subcellularLocation>
</comment>
<dbReference type="InterPro" id="IPR000742">
    <property type="entry name" value="EGF"/>
</dbReference>
<reference evidence="13" key="1">
    <citation type="submission" date="2007-06" db="EMBL/GenBank/DDBJ databases">
        <authorList>
            <person name="Fulton L."/>
            <person name="Clifton S."/>
            <person name="Fulton B."/>
            <person name="Xu J."/>
            <person name="Minx P."/>
            <person name="Pepin K.H."/>
            <person name="Johnson M."/>
            <person name="Thiruvilangam P."/>
            <person name="Bhonagiri V."/>
            <person name="Nash W.E."/>
            <person name="Mardis E.R."/>
            <person name="Wilson R.K."/>
        </authorList>
    </citation>
    <scope>NUCLEOTIDE SEQUENCE [LARGE SCALE GENOMIC DNA]</scope>
    <source>
        <strain evidence="13">ATCC 8492</strain>
    </source>
</reference>
<dbReference type="InterPro" id="IPR012910">
    <property type="entry name" value="Plug_dom"/>
</dbReference>
<dbReference type="PANTHER" id="PTHR30069">
    <property type="entry name" value="TONB-DEPENDENT OUTER MEMBRANE RECEPTOR"/>
    <property type="match status" value="1"/>
</dbReference>
<evidence type="ECO:0000256" key="4">
    <source>
        <dbReference type="ARBA" id="ARBA00022692"/>
    </source>
</evidence>
<evidence type="ECO:0000256" key="7">
    <source>
        <dbReference type="ARBA" id="ARBA00023136"/>
    </source>
</evidence>
<evidence type="ECO:0000256" key="2">
    <source>
        <dbReference type="ARBA" id="ARBA00022448"/>
    </source>
</evidence>